<organism evidence="1 2">
    <name type="scientific">Companilactobacillus suantsaicola</name>
    <dbReference type="NCBI Taxonomy" id="2487723"/>
    <lineage>
        <taxon>Bacteria</taxon>
        <taxon>Bacillati</taxon>
        <taxon>Bacillota</taxon>
        <taxon>Bacilli</taxon>
        <taxon>Lactobacillales</taxon>
        <taxon>Lactobacillaceae</taxon>
        <taxon>Companilactobacillus</taxon>
    </lineage>
</organism>
<dbReference type="Proteomes" id="UP000298021">
    <property type="component" value="Unassembled WGS sequence"/>
</dbReference>
<proteinExistence type="predicted"/>
<sequence>MKFTLIENETPYPNFLQINDDNFKLAASELGAVWKLLSSNYLVNKDVIPKASFKPLYAVKDDSAIYSNWLYDFDKLENLINHLILHGFKDNDIIRADFTNYEIFEIDVPETIYFTKDYINTVNMDWVNVDKIIADLHSSLIFYGFERKDN</sequence>
<dbReference type="EMBL" id="RKLY01000052">
    <property type="protein sequence ID" value="TGD20920.1"/>
    <property type="molecule type" value="Genomic_DNA"/>
</dbReference>
<keyword evidence="2" id="KW-1185">Reference proteome</keyword>
<reference evidence="1 2" key="1">
    <citation type="submission" date="2018-10" db="EMBL/GenBank/DDBJ databases">
        <title>Lactobacillus sp. R7 and Lactobacillus sp. R19 isolated from fermented mustard green product of Taiwan.</title>
        <authorList>
            <person name="Lin S.-T."/>
        </authorList>
    </citation>
    <scope>NUCLEOTIDE SEQUENCE [LARGE SCALE GENOMIC DNA]</scope>
    <source>
        <strain evidence="1 2">BCRC 81127</strain>
    </source>
</reference>
<name>A0A4Z0JE44_9LACO</name>
<protein>
    <submittedName>
        <fullName evidence="1">Uncharacterized protein</fullName>
    </submittedName>
</protein>
<comment type="caution">
    <text evidence="1">The sequence shown here is derived from an EMBL/GenBank/DDBJ whole genome shotgun (WGS) entry which is preliminary data.</text>
</comment>
<evidence type="ECO:0000313" key="1">
    <source>
        <dbReference type="EMBL" id="TGD20920.1"/>
    </source>
</evidence>
<evidence type="ECO:0000313" key="2">
    <source>
        <dbReference type="Proteomes" id="UP000298021"/>
    </source>
</evidence>
<dbReference type="RefSeq" id="WP_135374649.1">
    <property type="nucleotide sequence ID" value="NZ_RKLY01000052.1"/>
</dbReference>
<dbReference type="AlphaFoldDB" id="A0A4Z0JE44"/>
<accession>A0A4Z0JE44</accession>
<gene>
    <name evidence="1" type="ORF">EGT49_12250</name>
</gene>
<dbReference type="OrthoDB" id="9903671at2"/>